<dbReference type="GO" id="GO:0005524">
    <property type="term" value="F:ATP binding"/>
    <property type="evidence" value="ECO:0007669"/>
    <property type="project" value="InterPro"/>
</dbReference>
<dbReference type="PANTHER" id="PTHR10760">
    <property type="entry name" value="TORSIN"/>
    <property type="match status" value="1"/>
</dbReference>
<dbReference type="Gene3D" id="3.40.50.300">
    <property type="entry name" value="P-loop containing nucleotide triphosphate hydrolases"/>
    <property type="match status" value="1"/>
</dbReference>
<dbReference type="GO" id="GO:0016887">
    <property type="term" value="F:ATP hydrolysis activity"/>
    <property type="evidence" value="ECO:0007669"/>
    <property type="project" value="InterPro"/>
</dbReference>
<reference evidence="2" key="1">
    <citation type="journal article" date="2020" name="Nat. Ecol. Evol.">
        <title>Deeply conserved synteny resolves early events in vertebrate evolution.</title>
        <authorList>
            <person name="Simakov O."/>
            <person name="Marletaz F."/>
            <person name="Yue J.X."/>
            <person name="O'Connell B."/>
            <person name="Jenkins J."/>
            <person name="Brandt A."/>
            <person name="Calef R."/>
            <person name="Tung C.H."/>
            <person name="Huang T.K."/>
            <person name="Schmutz J."/>
            <person name="Satoh N."/>
            <person name="Yu J.K."/>
            <person name="Putnam N.H."/>
            <person name="Green R.E."/>
            <person name="Rokhsar D.S."/>
        </authorList>
    </citation>
    <scope>NUCLEOTIDE SEQUENCE [LARGE SCALE GENOMIC DNA]</scope>
    <source>
        <strain evidence="2">S238N-H82</strain>
    </source>
</reference>
<protein>
    <submittedName>
        <fullName evidence="3">Torsin-1A-like</fullName>
    </submittedName>
</protein>
<dbReference type="OrthoDB" id="19623at2759"/>
<dbReference type="CDD" id="cd00009">
    <property type="entry name" value="AAA"/>
    <property type="match status" value="1"/>
</dbReference>
<dbReference type="KEGG" id="bfo:118404402"/>
<dbReference type="SUPFAM" id="SSF52540">
    <property type="entry name" value="P-loop containing nucleoside triphosphate hydrolases"/>
    <property type="match status" value="1"/>
</dbReference>
<dbReference type="InterPro" id="IPR027417">
    <property type="entry name" value="P-loop_NTPase"/>
</dbReference>
<dbReference type="Pfam" id="PF06309">
    <property type="entry name" value="Torsin"/>
    <property type="match status" value="1"/>
</dbReference>
<organism evidence="2 3">
    <name type="scientific">Branchiostoma floridae</name>
    <name type="common">Florida lancelet</name>
    <name type="synonym">Amphioxus</name>
    <dbReference type="NCBI Taxonomy" id="7739"/>
    <lineage>
        <taxon>Eukaryota</taxon>
        <taxon>Metazoa</taxon>
        <taxon>Chordata</taxon>
        <taxon>Cephalochordata</taxon>
        <taxon>Leptocardii</taxon>
        <taxon>Amphioxiformes</taxon>
        <taxon>Branchiostomatidae</taxon>
        <taxon>Branchiostoma</taxon>
    </lineage>
</organism>
<dbReference type="GO" id="GO:0005737">
    <property type="term" value="C:cytoplasm"/>
    <property type="evidence" value="ECO:0007669"/>
    <property type="project" value="UniProtKB-ARBA"/>
</dbReference>
<dbReference type="Proteomes" id="UP000001554">
    <property type="component" value="Chromosome 17"/>
</dbReference>
<dbReference type="PANTHER" id="PTHR10760:SF2">
    <property type="entry name" value="LD13476P-RELATED"/>
    <property type="match status" value="1"/>
</dbReference>
<proteinExistence type="inferred from homology"/>
<comment type="similarity">
    <text evidence="1">Belongs to the ClpA/ClpB family. Torsin subfamily.</text>
</comment>
<evidence type="ECO:0000256" key="1">
    <source>
        <dbReference type="ARBA" id="ARBA00006235"/>
    </source>
</evidence>
<dbReference type="FunFam" id="3.40.50.300:FF:002370">
    <property type="entry name" value="Torsin family 3, member A"/>
    <property type="match status" value="1"/>
</dbReference>
<reference evidence="3" key="2">
    <citation type="submission" date="2025-08" db="UniProtKB">
        <authorList>
            <consortium name="RefSeq"/>
        </authorList>
    </citation>
    <scope>IDENTIFICATION</scope>
    <source>
        <strain evidence="3">S238N-H82</strain>
        <tissue evidence="3">Testes</tissue>
    </source>
</reference>
<keyword evidence="2" id="KW-1185">Reference proteome</keyword>
<name>A0A9J7HGS7_BRAFL</name>
<sequence length="384" mass="44806">MYSSAPTLEPVTTVCKGDFNPNITYLKTLLTKRLYGQPLVRNVVVKAIQSHLTTTKPDKALALSFHGSSGVGKTFVTTMIAKSIFTSGMESPHVHYYSAEVDFKHADELHIREYKKQLRHDISTAVRRCQHAMFIFDHVDRMPRDLIDTIKPFLEEYTRVDGINFRKAIFILISHSASDAIINMTMKLRSEEIEREEFSLEGFEEAITKSALGRQAWCSDLKIDWYHDHPVTGYYRKIQTYLHRPVYKHEEKEQYIYFNGTHWILHLETRSAGRILMYVRDKPMRPEEVRKPWRVIQKDHVTFGDAPEIRLTCSGHLPWQEELLTQGLIDHVVPFLPLSVEHVEMCIRDVLREMGKETNMTMVCTFLIVRLSTCLIKSPSNWYW</sequence>
<evidence type="ECO:0000313" key="3">
    <source>
        <dbReference type="RefSeq" id="XP_035659365.1"/>
    </source>
</evidence>
<dbReference type="GeneID" id="118404402"/>
<dbReference type="InterPro" id="IPR010448">
    <property type="entry name" value="Torsin"/>
</dbReference>
<dbReference type="GO" id="GO:0012505">
    <property type="term" value="C:endomembrane system"/>
    <property type="evidence" value="ECO:0007669"/>
    <property type="project" value="UniProtKB-ARBA"/>
</dbReference>
<evidence type="ECO:0000313" key="2">
    <source>
        <dbReference type="Proteomes" id="UP000001554"/>
    </source>
</evidence>
<dbReference type="AlphaFoldDB" id="A0A9J7HGS7"/>
<dbReference type="RefSeq" id="XP_035659365.1">
    <property type="nucleotide sequence ID" value="XM_035803472.1"/>
</dbReference>
<accession>A0A9J7HGS7</accession>
<gene>
    <name evidence="3" type="primary">LOC118404402</name>
</gene>